<name>A0A818SH01_9BILA</name>
<comment type="caution">
    <text evidence="1">The sequence shown here is derived from an EMBL/GenBank/DDBJ whole genome shotgun (WGS) entry which is preliminary data.</text>
</comment>
<dbReference type="Proteomes" id="UP000663869">
    <property type="component" value="Unassembled WGS sequence"/>
</dbReference>
<dbReference type="EMBL" id="CAJOBQ010009517">
    <property type="protein sequence ID" value="CAF4699465.1"/>
    <property type="molecule type" value="Genomic_DNA"/>
</dbReference>
<sequence length="37" mass="4303">MEVTQKVAQYISDSLDEEVDIITVILFNKLIIFILFT</sequence>
<evidence type="ECO:0000313" key="2">
    <source>
        <dbReference type="EMBL" id="CAF4699465.1"/>
    </source>
</evidence>
<evidence type="ECO:0000313" key="1">
    <source>
        <dbReference type="EMBL" id="CAF3672608.1"/>
    </source>
</evidence>
<dbReference type="EMBL" id="CAJNYU010003434">
    <property type="protein sequence ID" value="CAF3672608.1"/>
    <property type="molecule type" value="Genomic_DNA"/>
</dbReference>
<feature type="non-terminal residue" evidence="1">
    <location>
        <position position="37"/>
    </location>
</feature>
<proteinExistence type="predicted"/>
<gene>
    <name evidence="1" type="ORF">FME351_LOCUS25818</name>
    <name evidence="2" type="ORF">TSG867_LOCUS33258</name>
</gene>
<protein>
    <submittedName>
        <fullName evidence="1">Uncharacterized protein</fullName>
    </submittedName>
</protein>
<organism evidence="1 3">
    <name type="scientific">Rotaria socialis</name>
    <dbReference type="NCBI Taxonomy" id="392032"/>
    <lineage>
        <taxon>Eukaryota</taxon>
        <taxon>Metazoa</taxon>
        <taxon>Spiralia</taxon>
        <taxon>Gnathifera</taxon>
        <taxon>Rotifera</taxon>
        <taxon>Eurotatoria</taxon>
        <taxon>Bdelloidea</taxon>
        <taxon>Philodinida</taxon>
        <taxon>Philodinidae</taxon>
        <taxon>Rotaria</taxon>
    </lineage>
</organism>
<dbReference type="AlphaFoldDB" id="A0A818SH01"/>
<reference evidence="1" key="1">
    <citation type="submission" date="2021-02" db="EMBL/GenBank/DDBJ databases">
        <authorList>
            <person name="Nowell W R."/>
        </authorList>
    </citation>
    <scope>NUCLEOTIDE SEQUENCE</scope>
</reference>
<dbReference type="Proteomes" id="UP000663862">
    <property type="component" value="Unassembled WGS sequence"/>
</dbReference>
<evidence type="ECO:0000313" key="3">
    <source>
        <dbReference type="Proteomes" id="UP000663869"/>
    </source>
</evidence>
<accession>A0A818SH01</accession>